<dbReference type="InterPro" id="IPR029047">
    <property type="entry name" value="HSP70_peptide-bd_sf"/>
</dbReference>
<reference evidence="10 11" key="1">
    <citation type="submission" date="2024-09" db="EMBL/GenBank/DDBJ databases">
        <authorList>
            <person name="Sun Q."/>
            <person name="Mori K."/>
        </authorList>
    </citation>
    <scope>NUCLEOTIDE SEQUENCE [LARGE SCALE GENOMIC DNA]</scope>
    <source>
        <strain evidence="10 11">JCM 3331</strain>
    </source>
</reference>
<comment type="function">
    <text evidence="7">Acts as a chaperone.</text>
</comment>
<dbReference type="InterPro" id="IPR012725">
    <property type="entry name" value="Chaperone_DnaK"/>
</dbReference>
<evidence type="ECO:0000256" key="6">
    <source>
        <dbReference type="ARBA" id="ARBA00023186"/>
    </source>
</evidence>
<dbReference type="RefSeq" id="WP_386143716.1">
    <property type="nucleotide sequence ID" value="NZ_JBHMCG010000052.1"/>
</dbReference>
<dbReference type="HAMAP" id="MF_00332">
    <property type="entry name" value="DnaK"/>
    <property type="match status" value="1"/>
</dbReference>
<evidence type="ECO:0000256" key="8">
    <source>
        <dbReference type="RuleBase" id="RU003322"/>
    </source>
</evidence>
<dbReference type="Proteomes" id="UP001589710">
    <property type="component" value="Unassembled WGS sequence"/>
</dbReference>
<dbReference type="PROSITE" id="PS00297">
    <property type="entry name" value="HSP70_1"/>
    <property type="match status" value="1"/>
</dbReference>
<keyword evidence="5 7" id="KW-0346">Stress response</keyword>
<name>A0ABV5R4V5_9ACTN</name>
<dbReference type="Pfam" id="PF00012">
    <property type="entry name" value="HSP70"/>
    <property type="match status" value="1"/>
</dbReference>
<dbReference type="PROSITE" id="PS00329">
    <property type="entry name" value="HSP70_2"/>
    <property type="match status" value="1"/>
</dbReference>
<dbReference type="SUPFAM" id="SSF53067">
    <property type="entry name" value="Actin-like ATPase domain"/>
    <property type="match status" value="2"/>
</dbReference>
<dbReference type="Gene3D" id="3.30.420.40">
    <property type="match status" value="2"/>
</dbReference>
<evidence type="ECO:0000256" key="1">
    <source>
        <dbReference type="ARBA" id="ARBA00007381"/>
    </source>
</evidence>
<protein>
    <recommendedName>
        <fullName evidence="7">Chaperone protein DnaK</fullName>
    </recommendedName>
    <alternativeName>
        <fullName evidence="7">HSP70</fullName>
    </alternativeName>
    <alternativeName>
        <fullName evidence="7">Heat shock 70 kDa protein</fullName>
    </alternativeName>
    <alternativeName>
        <fullName evidence="7">Heat shock protein 70</fullName>
    </alternativeName>
</protein>
<dbReference type="PROSITE" id="PS01036">
    <property type="entry name" value="HSP70_3"/>
    <property type="match status" value="1"/>
</dbReference>
<evidence type="ECO:0000256" key="2">
    <source>
        <dbReference type="ARBA" id="ARBA00022553"/>
    </source>
</evidence>
<evidence type="ECO:0000256" key="3">
    <source>
        <dbReference type="ARBA" id="ARBA00022741"/>
    </source>
</evidence>
<dbReference type="NCBIfam" id="TIGR02350">
    <property type="entry name" value="prok_dnaK"/>
    <property type="match status" value="1"/>
</dbReference>
<evidence type="ECO:0000313" key="10">
    <source>
        <dbReference type="EMBL" id="MFB9572873.1"/>
    </source>
</evidence>
<comment type="caution">
    <text evidence="10">The sequence shown here is derived from an EMBL/GenBank/DDBJ whole genome shotgun (WGS) entry which is preliminary data.</text>
</comment>
<evidence type="ECO:0000256" key="5">
    <source>
        <dbReference type="ARBA" id="ARBA00023016"/>
    </source>
</evidence>
<dbReference type="PANTHER" id="PTHR19375">
    <property type="entry name" value="HEAT SHOCK PROTEIN 70KDA"/>
    <property type="match status" value="1"/>
</dbReference>
<dbReference type="EMBL" id="JBHMCG010000052">
    <property type="protein sequence ID" value="MFB9572873.1"/>
    <property type="molecule type" value="Genomic_DNA"/>
</dbReference>
<proteinExistence type="evidence at transcript level"/>
<sequence length="628" mass="67169">MAKAVGIDLGTTNSVIAVWEGGEPTVIPNAEGARTTPSVVAFSDTGERLVGQLARRQSILNPKGTITSAKRFIGRRFDEVPEEAKAVSFDVVEGPGGVARFEVHGKQYAPEEISAQVLRKLAEDAGRSLGERVTEAVITVPAYFNDAQRQATKDAGKIAGLEVLRIINEPTAAALAYGLDKKGHETVLVFDLGGGTFDVSILDVGDGVVEVRSTAGDSHLGGDDFDRRLVDHLADAFQKTEGIDLRKDPQALQRLFEAAEKAKTELSSVTQTQVGLPFVTADASGPKHLTETLRRSTFEQITADLVERCLAPVKQAMGDAKISDNDIDEVILVGGSTRMPAVQALVRRLTGGKDPNMSVNPDEVVALGAAVQAGVLKGEVKDVLLLDVTPLSLGVETAGGVMTKIIERNTTIPARRSEVFSTAEDNQPAVDIVVLQGERELAADNRVLGRFRLENLRPAPRGQTQIEVTFDIDANGILKVSAKDKDTGAEQSITISEGSNLDQAEVDRMIEEAERNRTADQALRQAIDARNELDAAAYQVERRLEELGDAAPQHERARAEMVIEEARTAVKEEAPVDRARAVGSELQQIYAALATHSAAAQTADQGATSAPGRPSGDDDVIDAEFDRG</sequence>
<organism evidence="10 11">
    <name type="scientific">Streptomyces yanii</name>
    <dbReference type="NCBI Taxonomy" id="78510"/>
    <lineage>
        <taxon>Bacteria</taxon>
        <taxon>Bacillati</taxon>
        <taxon>Actinomycetota</taxon>
        <taxon>Actinomycetes</taxon>
        <taxon>Kitasatosporales</taxon>
        <taxon>Streptomycetaceae</taxon>
        <taxon>Streptomyces</taxon>
    </lineage>
</organism>
<feature type="region of interest" description="Disordered" evidence="9">
    <location>
        <begin position="602"/>
        <end position="628"/>
    </location>
</feature>
<gene>
    <name evidence="7 10" type="primary">dnaK</name>
    <name evidence="10" type="ORF">ACFFTL_11200</name>
</gene>
<evidence type="ECO:0000313" key="11">
    <source>
        <dbReference type="Proteomes" id="UP001589710"/>
    </source>
</evidence>
<keyword evidence="3 7" id="KW-0547">Nucleotide-binding</keyword>
<evidence type="ECO:0000256" key="7">
    <source>
        <dbReference type="HAMAP-Rule" id="MF_00332"/>
    </source>
</evidence>
<keyword evidence="2 7" id="KW-0597">Phosphoprotein</keyword>
<dbReference type="NCBIfam" id="NF001413">
    <property type="entry name" value="PRK00290.1"/>
    <property type="match status" value="1"/>
</dbReference>
<feature type="compositionally biased region" description="Acidic residues" evidence="9">
    <location>
        <begin position="617"/>
        <end position="628"/>
    </location>
</feature>
<dbReference type="SUPFAM" id="SSF100920">
    <property type="entry name" value="Heat shock protein 70kD (HSP70), peptide-binding domain"/>
    <property type="match status" value="1"/>
</dbReference>
<keyword evidence="6 7" id="KW-0143">Chaperone</keyword>
<comment type="induction">
    <text evidence="7">By stress conditions e.g. heat shock.</text>
</comment>
<dbReference type="Gene3D" id="2.60.34.10">
    <property type="entry name" value="Substrate Binding Domain Of DNAk, Chain A, domain 1"/>
    <property type="match status" value="1"/>
</dbReference>
<dbReference type="PRINTS" id="PR00301">
    <property type="entry name" value="HEATSHOCK70"/>
</dbReference>
<dbReference type="InterPro" id="IPR013126">
    <property type="entry name" value="Hsp_70_fam"/>
</dbReference>
<keyword evidence="4 7" id="KW-0067">ATP-binding</keyword>
<dbReference type="InterPro" id="IPR018181">
    <property type="entry name" value="Heat_shock_70_CS"/>
</dbReference>
<keyword evidence="11" id="KW-1185">Reference proteome</keyword>
<dbReference type="InterPro" id="IPR043129">
    <property type="entry name" value="ATPase_NBD"/>
</dbReference>
<accession>A0ABV5R4V5</accession>
<feature type="modified residue" description="Phosphothreonine; by autocatalysis" evidence="7">
    <location>
        <position position="196"/>
    </location>
</feature>
<evidence type="ECO:0000256" key="9">
    <source>
        <dbReference type="SAM" id="MobiDB-lite"/>
    </source>
</evidence>
<dbReference type="CDD" id="cd10234">
    <property type="entry name" value="ASKHA_NBD_HSP70_DnaK-like"/>
    <property type="match status" value="1"/>
</dbReference>
<comment type="similarity">
    <text evidence="1 7 8">Belongs to the heat shock protein 70 family.</text>
</comment>
<dbReference type="Gene3D" id="3.90.640.10">
    <property type="entry name" value="Actin, Chain A, domain 4"/>
    <property type="match status" value="1"/>
</dbReference>
<evidence type="ECO:0000256" key="4">
    <source>
        <dbReference type="ARBA" id="ARBA00022840"/>
    </source>
</evidence>